<dbReference type="PROSITE" id="PS51762">
    <property type="entry name" value="GH16_2"/>
    <property type="match status" value="1"/>
</dbReference>
<evidence type="ECO:0000259" key="3">
    <source>
        <dbReference type="PROSITE" id="PS51762"/>
    </source>
</evidence>
<dbReference type="InterPro" id="IPR013320">
    <property type="entry name" value="ConA-like_dom_sf"/>
</dbReference>
<dbReference type="Gene3D" id="2.60.120.200">
    <property type="match status" value="1"/>
</dbReference>
<dbReference type="GO" id="GO:0005975">
    <property type="term" value="P:carbohydrate metabolic process"/>
    <property type="evidence" value="ECO:0007669"/>
    <property type="project" value="InterPro"/>
</dbReference>
<sequence>MSKKLIIKIVSLFTILLMTGCQKDDFTFGSINAPTNLKVTYEIVGKTADAPYGDGSGIVKFAATADKAISFKYVYSDGTSDNAPNGKISKRFTKTGVNTYTVTVVATGTGGTATNTTVDVEVQSDFSDDEAVQLLSGGSSKKWYWAASEPGHLGVGQNDGDEEKNYFPNYYSAGAFEKAASPNSSCLYENVLTFSIDGEQLKFQLDNGGATFFNKDFGSVAGATLSEDMCVAYNAGGVKNVSLSPSESVIMGNPKHAEQTRGTTMNFSDNGFMGYYIGQSSYEILSLTPNRMVVRAVMGGNPALAWYHTFTTTPPNQNPTTDYTNLVWEENFNTDGAPDPAKWSYDLGRGPNNDGWGNNEKQNYTNAASNIKVQGGNLIITAKKEASGGMDYSSARIKTDAKFKFTYGKVEVRAKLPIGGGTWPAIWMLGQNYATKTWPACGEIDIMEHVGNSQNLIHGTLHYPGHSGGNANSGSKTIPNVSTEFHIYKTIWSPSSIAIYVDDTLIHTVPNDATLPFNSDFFLILNVAMGGNFGGIIDGAFSQSSMEIDYVKVYQ</sequence>
<dbReference type="PANTHER" id="PTHR10963">
    <property type="entry name" value="GLYCOSYL HYDROLASE-RELATED"/>
    <property type="match status" value="1"/>
</dbReference>
<dbReference type="Pfam" id="PF00722">
    <property type="entry name" value="Glyco_hydro_16"/>
    <property type="match status" value="1"/>
</dbReference>
<dbReference type="PROSITE" id="PS51257">
    <property type="entry name" value="PROKAR_LIPOPROTEIN"/>
    <property type="match status" value="1"/>
</dbReference>
<feature type="chain" id="PRO_5009643620" evidence="2">
    <location>
        <begin position="24"/>
        <end position="555"/>
    </location>
</feature>
<dbReference type="OrthoDB" id="9809583at2"/>
<dbReference type="GO" id="GO:0004553">
    <property type="term" value="F:hydrolase activity, hydrolyzing O-glycosyl compounds"/>
    <property type="evidence" value="ECO:0007669"/>
    <property type="project" value="InterPro"/>
</dbReference>
<dbReference type="SUPFAM" id="SSF49899">
    <property type="entry name" value="Concanavalin A-like lectins/glucanases"/>
    <property type="match status" value="1"/>
</dbReference>
<dbReference type="EMBL" id="MLFK01000007">
    <property type="protein sequence ID" value="OIV41477.1"/>
    <property type="molecule type" value="Genomic_DNA"/>
</dbReference>
<comment type="caution">
    <text evidence="4">The sequence shown here is derived from an EMBL/GenBank/DDBJ whole genome shotgun (WGS) entry which is preliminary data.</text>
</comment>
<reference evidence="4 5" key="1">
    <citation type="submission" date="2016-10" db="EMBL/GenBank/DDBJ databases">
        <title>Draft Genome Sequence of Rhizobacteria Flavobacterium johnsoniae CI04.</title>
        <authorList>
            <person name="Bravo J.I."/>
            <person name="Lozano G.L."/>
            <person name="Handelsman J."/>
        </authorList>
    </citation>
    <scope>NUCLEOTIDE SEQUENCE [LARGE SCALE GENOMIC DNA]</scope>
    <source>
        <strain evidence="4 5">CI04</strain>
    </source>
</reference>
<proteinExistence type="inferred from homology"/>
<keyword evidence="2" id="KW-0732">Signal</keyword>
<evidence type="ECO:0000313" key="5">
    <source>
        <dbReference type="Proteomes" id="UP000182826"/>
    </source>
</evidence>
<dbReference type="CDD" id="cd08023">
    <property type="entry name" value="GH16_laminarinase_like"/>
    <property type="match status" value="1"/>
</dbReference>
<gene>
    <name evidence="4" type="ORF">BKM63_13145</name>
</gene>
<dbReference type="InterPro" id="IPR050546">
    <property type="entry name" value="Glycosyl_Hydrlase_16"/>
</dbReference>
<evidence type="ECO:0000313" key="4">
    <source>
        <dbReference type="EMBL" id="OIV41477.1"/>
    </source>
</evidence>
<evidence type="ECO:0000256" key="1">
    <source>
        <dbReference type="ARBA" id="ARBA00006865"/>
    </source>
</evidence>
<dbReference type="PANTHER" id="PTHR10963:SF55">
    <property type="entry name" value="GLYCOSIDE HYDROLASE FAMILY 16 PROTEIN"/>
    <property type="match status" value="1"/>
</dbReference>
<comment type="similarity">
    <text evidence="1">Belongs to the glycosyl hydrolase 16 family.</text>
</comment>
<dbReference type="AlphaFoldDB" id="A0A1J7BS87"/>
<accession>A0A1J7BS87</accession>
<protein>
    <submittedName>
        <fullName evidence="4">Laminarinase</fullName>
    </submittedName>
</protein>
<feature type="signal peptide" evidence="2">
    <location>
        <begin position="1"/>
        <end position="23"/>
    </location>
</feature>
<dbReference type="RefSeq" id="WP_071637032.1">
    <property type="nucleotide sequence ID" value="NZ_MLFK01000007.1"/>
</dbReference>
<dbReference type="InterPro" id="IPR000757">
    <property type="entry name" value="Beta-glucanase-like"/>
</dbReference>
<dbReference type="Proteomes" id="UP000182826">
    <property type="component" value="Unassembled WGS sequence"/>
</dbReference>
<feature type="domain" description="GH16" evidence="3">
    <location>
        <begin position="308"/>
        <end position="555"/>
    </location>
</feature>
<organism evidence="4 5">
    <name type="scientific">Flavobacterium johnsoniae</name>
    <name type="common">Cytophaga johnsonae</name>
    <dbReference type="NCBI Taxonomy" id="986"/>
    <lineage>
        <taxon>Bacteria</taxon>
        <taxon>Pseudomonadati</taxon>
        <taxon>Bacteroidota</taxon>
        <taxon>Flavobacteriia</taxon>
        <taxon>Flavobacteriales</taxon>
        <taxon>Flavobacteriaceae</taxon>
        <taxon>Flavobacterium</taxon>
    </lineage>
</organism>
<keyword evidence="5" id="KW-1185">Reference proteome</keyword>
<name>A0A1J7BS87_FLAJO</name>
<evidence type="ECO:0000256" key="2">
    <source>
        <dbReference type="SAM" id="SignalP"/>
    </source>
</evidence>